<reference evidence="2 3" key="1">
    <citation type="journal article" date="2019" name="Emerg. Microbes Infect.">
        <title>Comprehensive subspecies identification of 175 nontuberculous mycobacteria species based on 7547 genomic profiles.</title>
        <authorList>
            <person name="Matsumoto Y."/>
            <person name="Kinjo T."/>
            <person name="Motooka D."/>
            <person name="Nabeya D."/>
            <person name="Jung N."/>
            <person name="Uechi K."/>
            <person name="Horii T."/>
            <person name="Iida T."/>
            <person name="Fujita J."/>
            <person name="Nakamura S."/>
        </authorList>
    </citation>
    <scope>NUCLEOTIDE SEQUENCE [LARGE SCALE GENOMIC DNA]</scope>
    <source>
        <strain evidence="2 3">JCM 12404</strain>
    </source>
</reference>
<dbReference type="AlphaFoldDB" id="A0A7I7KXB1"/>
<protein>
    <submittedName>
        <fullName evidence="2">Uncharacterized protein</fullName>
    </submittedName>
</protein>
<sequence>MAFMQIPGLSAHFAGAMLQAEVKLGVASSPACYASSPDRLFSDVARARLDRPDRGVPPPRSGPHTGHLLSGRRERRSDGGGR</sequence>
<evidence type="ECO:0000313" key="3">
    <source>
        <dbReference type="Proteomes" id="UP000465866"/>
    </source>
</evidence>
<gene>
    <name evidence="2" type="ORF">MCOO_21530</name>
</gene>
<organism evidence="2 3">
    <name type="scientific">Mycobacterium cookii</name>
    <dbReference type="NCBI Taxonomy" id="1775"/>
    <lineage>
        <taxon>Bacteria</taxon>
        <taxon>Bacillati</taxon>
        <taxon>Actinomycetota</taxon>
        <taxon>Actinomycetes</taxon>
        <taxon>Mycobacteriales</taxon>
        <taxon>Mycobacteriaceae</taxon>
        <taxon>Mycobacterium</taxon>
    </lineage>
</organism>
<feature type="compositionally biased region" description="Basic and acidic residues" evidence="1">
    <location>
        <begin position="71"/>
        <end position="82"/>
    </location>
</feature>
<accession>A0A7I7KXB1</accession>
<proteinExistence type="predicted"/>
<dbReference type="Proteomes" id="UP000465866">
    <property type="component" value="Chromosome"/>
</dbReference>
<name>A0A7I7KXB1_9MYCO</name>
<dbReference type="EMBL" id="AP022569">
    <property type="protein sequence ID" value="BBX46138.1"/>
    <property type="molecule type" value="Genomic_DNA"/>
</dbReference>
<dbReference type="KEGG" id="mcoo:MCOO_21530"/>
<evidence type="ECO:0000313" key="2">
    <source>
        <dbReference type="EMBL" id="BBX46138.1"/>
    </source>
</evidence>
<keyword evidence="3" id="KW-1185">Reference proteome</keyword>
<evidence type="ECO:0000256" key="1">
    <source>
        <dbReference type="SAM" id="MobiDB-lite"/>
    </source>
</evidence>
<feature type="region of interest" description="Disordered" evidence="1">
    <location>
        <begin position="49"/>
        <end position="82"/>
    </location>
</feature>